<keyword evidence="9 17" id="KW-0067">ATP-binding</keyword>
<protein>
    <recommendedName>
        <fullName evidence="5 14">D-alanine--D-alanine ligase</fullName>
        <ecNumber evidence="5 14">6.3.2.4</ecNumber>
    </recommendedName>
    <alternativeName>
        <fullName evidence="14">D-Ala-D-Ala ligase</fullName>
    </alternativeName>
    <alternativeName>
        <fullName evidence="14">D-alanylalanine synthetase</fullName>
    </alternativeName>
</protein>
<feature type="binding site" evidence="16">
    <location>
        <position position="269"/>
    </location>
    <ligand>
        <name>Mg(2+)</name>
        <dbReference type="ChEBI" id="CHEBI:18420"/>
        <label>2</label>
    </ligand>
</feature>
<dbReference type="Proteomes" id="UP000233293">
    <property type="component" value="Unassembled WGS sequence"/>
</dbReference>
<dbReference type="PROSITE" id="PS50975">
    <property type="entry name" value="ATP_GRASP"/>
    <property type="match status" value="1"/>
</dbReference>
<dbReference type="PANTHER" id="PTHR23132">
    <property type="entry name" value="D-ALANINE--D-ALANINE LIGASE"/>
    <property type="match status" value="1"/>
</dbReference>
<keyword evidence="20" id="KW-1185">Reference proteome</keyword>
<comment type="pathway">
    <text evidence="14">Cell wall biogenesis; peptidoglycan biosynthesis.</text>
</comment>
<reference evidence="20" key="1">
    <citation type="submission" date="2017-12" db="EMBL/GenBank/DDBJ databases">
        <title>Draft genome sequence of Telmatospirillum siberiense 26-4b1T, an acidotolerant peatland alphaproteobacterium potentially involved in sulfur cycling.</title>
        <authorList>
            <person name="Hausmann B."/>
            <person name="Pjevac P."/>
            <person name="Schreck K."/>
            <person name="Herbold C.W."/>
            <person name="Daims H."/>
            <person name="Wagner M."/>
            <person name="Pester M."/>
            <person name="Loy A."/>
        </authorList>
    </citation>
    <scope>NUCLEOTIDE SEQUENCE [LARGE SCALE GENOMIC DNA]</scope>
    <source>
        <strain evidence="20">26-4b1</strain>
    </source>
</reference>
<dbReference type="NCBIfam" id="NF002378">
    <property type="entry name" value="PRK01372.1"/>
    <property type="match status" value="1"/>
</dbReference>
<keyword evidence="8 17" id="KW-0547">Nucleotide-binding</keyword>
<evidence type="ECO:0000256" key="2">
    <source>
        <dbReference type="ARBA" id="ARBA00003921"/>
    </source>
</evidence>
<evidence type="ECO:0000256" key="5">
    <source>
        <dbReference type="ARBA" id="ARBA00012216"/>
    </source>
</evidence>
<dbReference type="Gene3D" id="3.30.1490.20">
    <property type="entry name" value="ATP-grasp fold, A domain"/>
    <property type="match status" value="1"/>
</dbReference>
<feature type="active site" evidence="15">
    <location>
        <position position="15"/>
    </location>
</feature>
<feature type="binding site" evidence="16">
    <location>
        <position position="271"/>
    </location>
    <ligand>
        <name>Mg(2+)</name>
        <dbReference type="ChEBI" id="CHEBI:18420"/>
        <label>2</label>
    </ligand>
</feature>
<dbReference type="AlphaFoldDB" id="A0A2N3PQL5"/>
<dbReference type="RefSeq" id="WP_101252515.1">
    <property type="nucleotide sequence ID" value="NZ_PIUM01000028.1"/>
</dbReference>
<gene>
    <name evidence="14" type="primary">ddl</name>
    <name evidence="19" type="ORF">CWS72_20390</name>
</gene>
<feature type="binding site" evidence="16">
    <location>
        <position position="251"/>
    </location>
    <ligand>
        <name>Mg(2+)</name>
        <dbReference type="ChEBI" id="CHEBI:18420"/>
        <label>1</label>
    </ligand>
</feature>
<evidence type="ECO:0000256" key="6">
    <source>
        <dbReference type="ARBA" id="ARBA00022490"/>
    </source>
</evidence>
<comment type="caution">
    <text evidence="19">The sequence shown here is derived from an EMBL/GenBank/DDBJ whole genome shotgun (WGS) entry which is preliminary data.</text>
</comment>
<comment type="subcellular location">
    <subcellularLocation>
        <location evidence="3 14">Cytoplasm</location>
    </subcellularLocation>
</comment>
<organism evidence="19 20">
    <name type="scientific">Telmatospirillum siberiense</name>
    <dbReference type="NCBI Taxonomy" id="382514"/>
    <lineage>
        <taxon>Bacteria</taxon>
        <taxon>Pseudomonadati</taxon>
        <taxon>Pseudomonadota</taxon>
        <taxon>Alphaproteobacteria</taxon>
        <taxon>Rhodospirillales</taxon>
        <taxon>Rhodospirillaceae</taxon>
        <taxon>Telmatospirillum</taxon>
    </lineage>
</organism>
<evidence type="ECO:0000256" key="4">
    <source>
        <dbReference type="ARBA" id="ARBA00010871"/>
    </source>
</evidence>
<evidence type="ECO:0000256" key="3">
    <source>
        <dbReference type="ARBA" id="ARBA00004496"/>
    </source>
</evidence>
<evidence type="ECO:0000256" key="13">
    <source>
        <dbReference type="ARBA" id="ARBA00047614"/>
    </source>
</evidence>
<dbReference type="GO" id="GO:0005737">
    <property type="term" value="C:cytoplasm"/>
    <property type="evidence" value="ECO:0007669"/>
    <property type="project" value="UniProtKB-SubCell"/>
</dbReference>
<evidence type="ECO:0000256" key="17">
    <source>
        <dbReference type="PROSITE-ProRule" id="PRU00409"/>
    </source>
</evidence>
<comment type="catalytic activity">
    <reaction evidence="13 14">
        <text>2 D-alanine + ATP = D-alanyl-D-alanine + ADP + phosphate + H(+)</text>
        <dbReference type="Rhea" id="RHEA:11224"/>
        <dbReference type="ChEBI" id="CHEBI:15378"/>
        <dbReference type="ChEBI" id="CHEBI:30616"/>
        <dbReference type="ChEBI" id="CHEBI:43474"/>
        <dbReference type="ChEBI" id="CHEBI:57416"/>
        <dbReference type="ChEBI" id="CHEBI:57822"/>
        <dbReference type="ChEBI" id="CHEBI:456216"/>
        <dbReference type="EC" id="6.3.2.4"/>
    </reaction>
</comment>
<feature type="active site" evidence="15">
    <location>
        <position position="144"/>
    </location>
</feature>
<dbReference type="Pfam" id="PF07478">
    <property type="entry name" value="Dala_Dala_lig_C"/>
    <property type="match status" value="1"/>
</dbReference>
<keyword evidence="16" id="KW-0479">Metal-binding</keyword>
<dbReference type="InterPro" id="IPR013815">
    <property type="entry name" value="ATP_grasp_subdomain_1"/>
</dbReference>
<evidence type="ECO:0000256" key="10">
    <source>
        <dbReference type="ARBA" id="ARBA00022960"/>
    </source>
</evidence>
<dbReference type="InterPro" id="IPR000291">
    <property type="entry name" value="D-Ala_lig_Van_CS"/>
</dbReference>
<evidence type="ECO:0000256" key="14">
    <source>
        <dbReference type="HAMAP-Rule" id="MF_00047"/>
    </source>
</evidence>
<sequence length="308" mass="32752">MSKRVVVLMGGFSVEREVSLNSGAAVAGALEKAGYAVATIDVRRDLRTLVAGLEATKPWVVFNALHGRFGEDGSIQGILDIMKIPYTHSGLRASALAMDKPTAKSIFTAAGIPVPEGRIVRKDDVLAGDVLPRPYVLKPLNEGSSVGVHIVREGENGNPLAGEDWPFGDFVLAERFIPGRELTVGVMGDKALAVTEITSERGFYDYTAKYAAGGSLHLIPAPVPPEIQQAAMEIAVKGHQALGCRGVSRADLRYDDTEPGQPGKLYMLEINTQPGMTSTSLVPEQAAHAGIGFADLVTWMVENAQCDG</sequence>
<dbReference type="SUPFAM" id="SSF56059">
    <property type="entry name" value="Glutathione synthetase ATP-binding domain-like"/>
    <property type="match status" value="1"/>
</dbReference>
<dbReference type="GO" id="GO:0046872">
    <property type="term" value="F:metal ion binding"/>
    <property type="evidence" value="ECO:0007669"/>
    <property type="project" value="UniProtKB-KW"/>
</dbReference>
<dbReference type="Pfam" id="PF01820">
    <property type="entry name" value="Dala_Dala_lig_N"/>
    <property type="match status" value="1"/>
</dbReference>
<dbReference type="Gene3D" id="3.30.470.20">
    <property type="entry name" value="ATP-grasp fold, B domain"/>
    <property type="match status" value="1"/>
</dbReference>
<dbReference type="InterPro" id="IPR011127">
    <property type="entry name" value="Dala_Dala_lig_N"/>
</dbReference>
<comment type="cofactor">
    <cofactor evidence="16">
        <name>Mg(2+)</name>
        <dbReference type="ChEBI" id="CHEBI:18420"/>
    </cofactor>
    <cofactor evidence="16">
        <name>Mn(2+)</name>
        <dbReference type="ChEBI" id="CHEBI:29035"/>
    </cofactor>
    <text evidence="16">Binds 2 magnesium or manganese ions per subunit.</text>
</comment>
<dbReference type="EMBL" id="PIUM01000028">
    <property type="protein sequence ID" value="PKU22691.1"/>
    <property type="molecule type" value="Genomic_DNA"/>
</dbReference>
<name>A0A2N3PQL5_9PROT</name>
<comment type="cofactor">
    <cofactor evidence="1">
        <name>Mn(2+)</name>
        <dbReference type="ChEBI" id="CHEBI:29035"/>
    </cofactor>
</comment>
<comment type="function">
    <text evidence="2 14">Cell wall formation.</text>
</comment>
<evidence type="ECO:0000313" key="20">
    <source>
        <dbReference type="Proteomes" id="UP000233293"/>
    </source>
</evidence>
<dbReference type="Gene3D" id="3.40.50.20">
    <property type="match status" value="1"/>
</dbReference>
<proteinExistence type="inferred from homology"/>
<dbReference type="InterPro" id="IPR011095">
    <property type="entry name" value="Dala_Dala_lig_C"/>
</dbReference>
<dbReference type="OrthoDB" id="9813261at2"/>
<dbReference type="PROSITE" id="PS00843">
    <property type="entry name" value="DALA_DALA_LIGASE_1"/>
    <property type="match status" value="1"/>
</dbReference>
<evidence type="ECO:0000256" key="7">
    <source>
        <dbReference type="ARBA" id="ARBA00022598"/>
    </source>
</evidence>
<keyword evidence="10 14" id="KW-0133">Cell shape</keyword>
<feature type="active site" evidence="15">
    <location>
        <position position="280"/>
    </location>
</feature>
<feature type="binding site" evidence="16">
    <location>
        <position position="269"/>
    </location>
    <ligand>
        <name>Mg(2+)</name>
        <dbReference type="ChEBI" id="CHEBI:18420"/>
        <label>1</label>
    </ligand>
</feature>
<comment type="similarity">
    <text evidence="4 14">Belongs to the D-alanine--D-alanine ligase family.</text>
</comment>
<dbReference type="NCBIfam" id="TIGR01205">
    <property type="entry name" value="D_ala_D_alaTIGR"/>
    <property type="match status" value="1"/>
</dbReference>
<keyword evidence="7 14" id="KW-0436">Ligase</keyword>
<dbReference type="GO" id="GO:0009252">
    <property type="term" value="P:peptidoglycan biosynthetic process"/>
    <property type="evidence" value="ECO:0007669"/>
    <property type="project" value="UniProtKB-UniRule"/>
</dbReference>
<dbReference type="InterPro" id="IPR005905">
    <property type="entry name" value="D_ala_D_ala"/>
</dbReference>
<keyword evidence="16" id="KW-0464">Manganese</keyword>
<dbReference type="HAMAP" id="MF_00047">
    <property type="entry name" value="Dala_Dala_lig"/>
    <property type="match status" value="1"/>
</dbReference>
<dbReference type="InterPro" id="IPR011761">
    <property type="entry name" value="ATP-grasp"/>
</dbReference>
<evidence type="ECO:0000256" key="15">
    <source>
        <dbReference type="PIRSR" id="PIRSR039102-1"/>
    </source>
</evidence>
<dbReference type="EC" id="6.3.2.4" evidence="5 14"/>
<dbReference type="GO" id="GO:0008716">
    <property type="term" value="F:D-alanine-D-alanine ligase activity"/>
    <property type="evidence" value="ECO:0007669"/>
    <property type="project" value="UniProtKB-UniRule"/>
</dbReference>
<dbReference type="PANTHER" id="PTHR23132:SF23">
    <property type="entry name" value="D-ALANINE--D-ALANINE LIGASE B"/>
    <property type="match status" value="1"/>
</dbReference>
<accession>A0A2N3PQL5</accession>
<evidence type="ECO:0000313" key="19">
    <source>
        <dbReference type="EMBL" id="PKU22691.1"/>
    </source>
</evidence>
<evidence type="ECO:0000256" key="16">
    <source>
        <dbReference type="PIRSR" id="PIRSR039102-3"/>
    </source>
</evidence>
<evidence type="ECO:0000256" key="11">
    <source>
        <dbReference type="ARBA" id="ARBA00022984"/>
    </source>
</evidence>
<dbReference type="InterPro" id="IPR016185">
    <property type="entry name" value="PreATP-grasp_dom_sf"/>
</dbReference>
<keyword evidence="16" id="KW-0460">Magnesium</keyword>
<dbReference type="PIRSF" id="PIRSF039102">
    <property type="entry name" value="Ddl/VanB"/>
    <property type="match status" value="1"/>
</dbReference>
<keyword evidence="6 14" id="KW-0963">Cytoplasm</keyword>
<dbReference type="UniPathway" id="UPA00219"/>
<feature type="domain" description="ATP-grasp" evidence="18">
    <location>
        <begin position="104"/>
        <end position="302"/>
    </location>
</feature>
<keyword evidence="11 14" id="KW-0573">Peptidoglycan synthesis</keyword>
<evidence type="ECO:0000256" key="8">
    <source>
        <dbReference type="ARBA" id="ARBA00022741"/>
    </source>
</evidence>
<dbReference type="SUPFAM" id="SSF52440">
    <property type="entry name" value="PreATP-grasp domain"/>
    <property type="match status" value="1"/>
</dbReference>
<evidence type="ECO:0000256" key="12">
    <source>
        <dbReference type="ARBA" id="ARBA00023316"/>
    </source>
</evidence>
<dbReference type="GO" id="GO:0071555">
    <property type="term" value="P:cell wall organization"/>
    <property type="evidence" value="ECO:0007669"/>
    <property type="project" value="UniProtKB-KW"/>
</dbReference>
<evidence type="ECO:0000256" key="9">
    <source>
        <dbReference type="ARBA" id="ARBA00022840"/>
    </source>
</evidence>
<keyword evidence="12 14" id="KW-0961">Cell wall biogenesis/degradation</keyword>
<evidence type="ECO:0000256" key="1">
    <source>
        <dbReference type="ARBA" id="ARBA00001936"/>
    </source>
</evidence>
<evidence type="ECO:0000259" key="18">
    <source>
        <dbReference type="PROSITE" id="PS50975"/>
    </source>
</evidence>
<dbReference type="GO" id="GO:0008360">
    <property type="term" value="P:regulation of cell shape"/>
    <property type="evidence" value="ECO:0007669"/>
    <property type="project" value="UniProtKB-KW"/>
</dbReference>
<dbReference type="GO" id="GO:0005524">
    <property type="term" value="F:ATP binding"/>
    <property type="evidence" value="ECO:0007669"/>
    <property type="project" value="UniProtKB-UniRule"/>
</dbReference>